<dbReference type="Gene3D" id="3.30.420.40">
    <property type="match status" value="2"/>
</dbReference>
<sequence>MTCVLGLDIGTTSTIGILIRLPDQVLGIASRPVRLSTPHAGWAEEDPAEWWSNVCDISRELIAKAGIDGAEIAAIGAAGMLPAVVLLDEEGRVLRPSIQQSDGRCGAEVAELRAEYDEAAFIAKAGNGINQQLVTAKLRWIARHEPDVFARIATVFGSYDYVNWRLTGERAVEQNWALEAGFVDVGRGVIDDELVALARVPRGAVPRKIASHEILGRVTTEAAAATGLAAGTPVVGGAADMIASALGAGVVSAGDVLLKFGGAVDILTATDKVQPDPRLYLDYHLIPGLFMPNGCMSTGGSVLNWFVRTLAGGEAAAAAAAGVGLHQHLDRLAAEKPAGAEGLTVLPYFLGEKTPLHDPAARGVFEGLTLSHDIGHLWRALLEAYAYAIVHHVEVLRDMGHRAERFVVSDGGSASRVWMQIVADVLQQPVQRLTGHPGSCLGAAWTAAIGAGLTNDWSAVSRFVEFGDRLEPNAANEAAYSAGYSCFRDLYCRLYAPEAQP</sequence>
<protein>
    <submittedName>
        <fullName evidence="7">Xylulokinase</fullName>
    </submittedName>
</protein>
<evidence type="ECO:0000259" key="6">
    <source>
        <dbReference type="Pfam" id="PF02782"/>
    </source>
</evidence>
<dbReference type="PANTHER" id="PTHR43095">
    <property type="entry name" value="SUGAR KINASE"/>
    <property type="match status" value="1"/>
</dbReference>
<name>A0A1M7ZKU9_9HYPH</name>
<dbReference type="InterPro" id="IPR018483">
    <property type="entry name" value="Carb_kinase_FGGY_CS"/>
</dbReference>
<feature type="domain" description="Carbohydrate kinase FGGY N-terminal" evidence="5">
    <location>
        <begin position="4"/>
        <end position="247"/>
    </location>
</feature>
<dbReference type="OrthoDB" id="9805576at2"/>
<dbReference type="Proteomes" id="UP000186406">
    <property type="component" value="Unassembled WGS sequence"/>
</dbReference>
<dbReference type="GO" id="GO:0016773">
    <property type="term" value="F:phosphotransferase activity, alcohol group as acceptor"/>
    <property type="evidence" value="ECO:0007669"/>
    <property type="project" value="InterPro"/>
</dbReference>
<dbReference type="GO" id="GO:0005975">
    <property type="term" value="P:carbohydrate metabolic process"/>
    <property type="evidence" value="ECO:0007669"/>
    <property type="project" value="InterPro"/>
</dbReference>
<dbReference type="PANTHER" id="PTHR43095:SF5">
    <property type="entry name" value="XYLULOSE KINASE"/>
    <property type="match status" value="1"/>
</dbReference>
<comment type="similarity">
    <text evidence="1 4">Belongs to the FGGY kinase family.</text>
</comment>
<organism evidence="7 8">
    <name type="scientific">Pseudoxanthobacter soli DSM 19599</name>
    <dbReference type="NCBI Taxonomy" id="1123029"/>
    <lineage>
        <taxon>Bacteria</taxon>
        <taxon>Pseudomonadati</taxon>
        <taxon>Pseudomonadota</taxon>
        <taxon>Alphaproteobacteria</taxon>
        <taxon>Hyphomicrobiales</taxon>
        <taxon>Segnochrobactraceae</taxon>
        <taxon>Pseudoxanthobacter</taxon>
    </lineage>
</organism>
<evidence type="ECO:0000256" key="1">
    <source>
        <dbReference type="ARBA" id="ARBA00009156"/>
    </source>
</evidence>
<dbReference type="InterPro" id="IPR043129">
    <property type="entry name" value="ATPase_NBD"/>
</dbReference>
<dbReference type="InterPro" id="IPR018484">
    <property type="entry name" value="FGGY_N"/>
</dbReference>
<dbReference type="RefSeq" id="WP_073628498.1">
    <property type="nucleotide sequence ID" value="NZ_FRXO01000004.1"/>
</dbReference>
<keyword evidence="3 4" id="KW-0418">Kinase</keyword>
<proteinExistence type="inferred from homology"/>
<evidence type="ECO:0000313" key="8">
    <source>
        <dbReference type="Proteomes" id="UP000186406"/>
    </source>
</evidence>
<dbReference type="PIRSF" id="PIRSF000538">
    <property type="entry name" value="GlpK"/>
    <property type="match status" value="1"/>
</dbReference>
<evidence type="ECO:0000313" key="7">
    <source>
        <dbReference type="EMBL" id="SHO65501.1"/>
    </source>
</evidence>
<dbReference type="InterPro" id="IPR000577">
    <property type="entry name" value="Carb_kinase_FGGY"/>
</dbReference>
<dbReference type="SUPFAM" id="SSF53067">
    <property type="entry name" value="Actin-like ATPase domain"/>
    <property type="match status" value="2"/>
</dbReference>
<dbReference type="Pfam" id="PF02782">
    <property type="entry name" value="FGGY_C"/>
    <property type="match status" value="1"/>
</dbReference>
<dbReference type="STRING" id="1123029.SAMN02745172_02146"/>
<reference evidence="7 8" key="1">
    <citation type="submission" date="2016-12" db="EMBL/GenBank/DDBJ databases">
        <authorList>
            <person name="Song W.-J."/>
            <person name="Kurnit D.M."/>
        </authorList>
    </citation>
    <scope>NUCLEOTIDE SEQUENCE [LARGE SCALE GENOMIC DNA]</scope>
    <source>
        <strain evidence="7 8">DSM 19599</strain>
    </source>
</reference>
<evidence type="ECO:0000259" key="5">
    <source>
        <dbReference type="Pfam" id="PF00370"/>
    </source>
</evidence>
<evidence type="ECO:0000256" key="3">
    <source>
        <dbReference type="ARBA" id="ARBA00022777"/>
    </source>
</evidence>
<keyword evidence="8" id="KW-1185">Reference proteome</keyword>
<keyword evidence="2 4" id="KW-0808">Transferase</keyword>
<accession>A0A1M7ZKU9</accession>
<dbReference type="GO" id="GO:0016301">
    <property type="term" value="F:kinase activity"/>
    <property type="evidence" value="ECO:0007669"/>
    <property type="project" value="UniProtKB-KW"/>
</dbReference>
<dbReference type="Pfam" id="PF00370">
    <property type="entry name" value="FGGY_N"/>
    <property type="match status" value="1"/>
</dbReference>
<evidence type="ECO:0000256" key="2">
    <source>
        <dbReference type="ARBA" id="ARBA00022679"/>
    </source>
</evidence>
<dbReference type="EMBL" id="FRXO01000004">
    <property type="protein sequence ID" value="SHO65501.1"/>
    <property type="molecule type" value="Genomic_DNA"/>
</dbReference>
<dbReference type="CDD" id="cd07804">
    <property type="entry name" value="ASKHA_NBD_FGGY_RrXK-like"/>
    <property type="match status" value="1"/>
</dbReference>
<gene>
    <name evidence="7" type="ORF">SAMN02745172_02146</name>
</gene>
<dbReference type="AlphaFoldDB" id="A0A1M7ZKU9"/>
<feature type="domain" description="Carbohydrate kinase FGGY C-terminal" evidence="6">
    <location>
        <begin position="268"/>
        <end position="450"/>
    </location>
</feature>
<dbReference type="InterPro" id="IPR018485">
    <property type="entry name" value="FGGY_C"/>
</dbReference>
<evidence type="ECO:0000256" key="4">
    <source>
        <dbReference type="RuleBase" id="RU003733"/>
    </source>
</evidence>
<dbReference type="PROSITE" id="PS00445">
    <property type="entry name" value="FGGY_KINASES_2"/>
    <property type="match status" value="1"/>
</dbReference>
<dbReference type="InterPro" id="IPR050406">
    <property type="entry name" value="FGGY_Carb_Kinase"/>
</dbReference>